<dbReference type="InterPro" id="IPR051704">
    <property type="entry name" value="FAD_aromatic-hydroxylase"/>
</dbReference>
<dbReference type="InterPro" id="IPR036188">
    <property type="entry name" value="FAD/NAD-bd_sf"/>
</dbReference>
<feature type="domain" description="FAD-binding" evidence="1">
    <location>
        <begin position="3"/>
        <end position="162"/>
    </location>
</feature>
<dbReference type="InterPro" id="IPR002938">
    <property type="entry name" value="FAD-bd"/>
</dbReference>
<dbReference type="PRINTS" id="PR00420">
    <property type="entry name" value="RNGMNOXGNASE"/>
</dbReference>
<sequence length="384" mass="41933">MRILISGAGPAGLALANCLLDAGLSPVVVEKAPTLRTAGYAVGLHLGGWEVAERLGLIEALKARAISIQRADYRDAQGRKLFSYNYRHLSAACGDRMLVIMRDALQEVLVERLAGRVPIRYGTTVTALADEGKAVEVELSDGSRERFDLVVAADGYRSGVRDLHFGPHSAFLKPLGYRSAAWRMPSSQAMDCDYAAFMDIDLQAGLYRVGDGTVATLFCWRDDDMSRVPADQRTAELVSRFSHWPALISDTFRDGVEWSDGFFDTICQVEVPQWSRGRVVLLGDAAHCMTFLSGQGTSTAVVGAHVLASELAARPLDEALAAYEARLRPVALRLQKQSEKIGGHYVPRSRFGLAVQSWIIPALMRPPLVRLMARKMEASSPSIG</sequence>
<dbReference type="RefSeq" id="WP_158195869.1">
    <property type="nucleotide sequence ID" value="NZ_CP046908.1"/>
</dbReference>
<organism evidence="2 3">
    <name type="scientific">Stappia indica</name>
    <dbReference type="NCBI Taxonomy" id="538381"/>
    <lineage>
        <taxon>Bacteria</taxon>
        <taxon>Pseudomonadati</taxon>
        <taxon>Pseudomonadota</taxon>
        <taxon>Alphaproteobacteria</taxon>
        <taxon>Hyphomicrobiales</taxon>
        <taxon>Stappiaceae</taxon>
        <taxon>Stappia</taxon>
    </lineage>
</organism>
<proteinExistence type="predicted"/>
<evidence type="ECO:0000313" key="2">
    <source>
        <dbReference type="EMBL" id="QGZ37051.1"/>
    </source>
</evidence>
<evidence type="ECO:0000313" key="3">
    <source>
        <dbReference type="Proteomes" id="UP000435648"/>
    </source>
</evidence>
<feature type="domain" description="FAD-binding" evidence="1">
    <location>
        <begin position="271"/>
        <end position="335"/>
    </location>
</feature>
<dbReference type="EMBL" id="CP046908">
    <property type="protein sequence ID" value="QGZ37051.1"/>
    <property type="molecule type" value="Genomic_DNA"/>
</dbReference>
<dbReference type="SUPFAM" id="SSF51905">
    <property type="entry name" value="FAD/NAD(P)-binding domain"/>
    <property type="match status" value="1"/>
</dbReference>
<dbReference type="Proteomes" id="UP000435648">
    <property type="component" value="Chromosome"/>
</dbReference>
<dbReference type="OrthoDB" id="4230779at2"/>
<dbReference type="GO" id="GO:0071949">
    <property type="term" value="F:FAD binding"/>
    <property type="evidence" value="ECO:0007669"/>
    <property type="project" value="InterPro"/>
</dbReference>
<dbReference type="Gene3D" id="3.50.50.60">
    <property type="entry name" value="FAD/NAD(P)-binding domain"/>
    <property type="match status" value="1"/>
</dbReference>
<reference evidence="2 3" key="1">
    <citation type="submission" date="2019-12" db="EMBL/GenBank/DDBJ databases">
        <title>The genome of Stappia indica PHM037.</title>
        <authorList>
            <person name="Kacar D."/>
            <person name="Galan B."/>
            <person name="Canedo L."/>
            <person name="Rodriguez P."/>
            <person name="de la Calle F."/>
            <person name="Garcia J.L."/>
        </authorList>
    </citation>
    <scope>NUCLEOTIDE SEQUENCE [LARGE SCALE GENOMIC DNA]</scope>
    <source>
        <strain evidence="2 3">PHM037</strain>
    </source>
</reference>
<dbReference type="AlphaFoldDB" id="A0A857CDZ3"/>
<protein>
    <submittedName>
        <fullName evidence="2">Oxidoreductase</fullName>
    </submittedName>
</protein>
<evidence type="ECO:0000259" key="1">
    <source>
        <dbReference type="Pfam" id="PF01494"/>
    </source>
</evidence>
<dbReference type="KEGG" id="siw:GH266_22650"/>
<dbReference type="PANTHER" id="PTHR46865">
    <property type="entry name" value="OXIDOREDUCTASE-RELATED"/>
    <property type="match status" value="1"/>
</dbReference>
<accession>A0A857CDZ3</accession>
<dbReference type="Pfam" id="PF01494">
    <property type="entry name" value="FAD_binding_3"/>
    <property type="match status" value="2"/>
</dbReference>
<gene>
    <name evidence="2" type="ORF">GH266_22650</name>
</gene>
<name>A0A857CDZ3_9HYPH</name>